<dbReference type="InterPro" id="IPR051312">
    <property type="entry name" value="Diverse_Substr_Oxidored"/>
</dbReference>
<dbReference type="AlphaFoldDB" id="A0A7C4I2T5"/>
<keyword evidence="3" id="KW-0560">Oxidoreductase</keyword>
<protein>
    <recommendedName>
        <fullName evidence="4">FAD-binding PCMH-type domain-containing protein</fullName>
    </recommendedName>
</protein>
<accession>A0A7C4I2T5</accession>
<keyword evidence="2" id="KW-0274">FAD</keyword>
<evidence type="ECO:0000256" key="1">
    <source>
        <dbReference type="ARBA" id="ARBA00022630"/>
    </source>
</evidence>
<organism evidence="5">
    <name type="scientific">Caldiarchaeum subterraneum</name>
    <dbReference type="NCBI Taxonomy" id="311458"/>
    <lineage>
        <taxon>Archaea</taxon>
        <taxon>Nitrososphaerota</taxon>
        <taxon>Candidatus Caldarchaeales</taxon>
        <taxon>Candidatus Caldarchaeaceae</taxon>
        <taxon>Candidatus Caldarchaeum</taxon>
    </lineage>
</organism>
<sequence length="277" mass="30057">MSMQGYLGIPRIEVMIPSSVEEALNLLQTHPDAEILAAGTHIITQLTLGAKRTRKYIDINNLHHLRKISHHKGVATVGSLVTHQELASTLINHVPAFTTFLQKYSSPAVANRATVGGSIMLRSAGEDLIPILLTLDAELSFATPEGVKNVPLTAFLAGGFGGRGLLQTVSFKLNGSCFFDKLWMGVSRIPLISVAVSSEGDDGVRVAVSHKDGSTPGRVATVEKFLSTHVLSEEVVEKASRLMMDSINPESDVLASSWYRRRVAGVLLKRLLQNLRR</sequence>
<dbReference type="InterPro" id="IPR016166">
    <property type="entry name" value="FAD-bd_PCMH"/>
</dbReference>
<dbReference type="InterPro" id="IPR005107">
    <property type="entry name" value="CO_DH_flav_C"/>
</dbReference>
<feature type="domain" description="FAD-binding PCMH-type" evidence="4">
    <location>
        <begin position="7"/>
        <end position="176"/>
    </location>
</feature>
<dbReference type="Pfam" id="PF00941">
    <property type="entry name" value="FAD_binding_5"/>
    <property type="match status" value="1"/>
</dbReference>
<reference evidence="5" key="1">
    <citation type="journal article" date="2020" name="mSystems">
        <title>Genome- and Community-Level Interaction Insights into Carbon Utilization and Element Cycling Functions of Hydrothermarchaeota in Hydrothermal Sediment.</title>
        <authorList>
            <person name="Zhou Z."/>
            <person name="Liu Y."/>
            <person name="Xu W."/>
            <person name="Pan J."/>
            <person name="Luo Z.H."/>
            <person name="Li M."/>
        </authorList>
    </citation>
    <scope>NUCLEOTIDE SEQUENCE [LARGE SCALE GENOMIC DNA]</scope>
    <source>
        <strain evidence="5">SpSt-613</strain>
    </source>
</reference>
<dbReference type="GO" id="GO:0071949">
    <property type="term" value="F:FAD binding"/>
    <property type="evidence" value="ECO:0007669"/>
    <property type="project" value="InterPro"/>
</dbReference>
<dbReference type="SMART" id="SM01092">
    <property type="entry name" value="CO_deh_flav_C"/>
    <property type="match status" value="1"/>
</dbReference>
<dbReference type="SUPFAM" id="SSF55447">
    <property type="entry name" value="CO dehydrogenase flavoprotein C-terminal domain-like"/>
    <property type="match status" value="1"/>
</dbReference>
<dbReference type="InterPro" id="IPR016167">
    <property type="entry name" value="FAD-bd_PCMH_sub1"/>
</dbReference>
<dbReference type="PANTHER" id="PTHR42659:SF2">
    <property type="entry name" value="XANTHINE DEHYDROGENASE SUBUNIT C-RELATED"/>
    <property type="match status" value="1"/>
</dbReference>
<dbReference type="Gene3D" id="3.30.43.10">
    <property type="entry name" value="Uridine Diphospho-n-acetylenolpyruvylglucosamine Reductase, domain 2"/>
    <property type="match status" value="1"/>
</dbReference>
<dbReference type="GO" id="GO:0016491">
    <property type="term" value="F:oxidoreductase activity"/>
    <property type="evidence" value="ECO:0007669"/>
    <property type="project" value="UniProtKB-KW"/>
</dbReference>
<evidence type="ECO:0000259" key="4">
    <source>
        <dbReference type="PROSITE" id="PS51387"/>
    </source>
</evidence>
<dbReference type="Gene3D" id="3.30.465.10">
    <property type="match status" value="1"/>
</dbReference>
<dbReference type="PANTHER" id="PTHR42659">
    <property type="entry name" value="XANTHINE DEHYDROGENASE SUBUNIT C-RELATED"/>
    <property type="match status" value="1"/>
</dbReference>
<dbReference type="SUPFAM" id="SSF56176">
    <property type="entry name" value="FAD-binding/transporter-associated domain-like"/>
    <property type="match status" value="1"/>
</dbReference>
<dbReference type="EMBL" id="DTAD01000077">
    <property type="protein sequence ID" value="HGN90869.1"/>
    <property type="molecule type" value="Genomic_DNA"/>
</dbReference>
<evidence type="ECO:0000313" key="5">
    <source>
        <dbReference type="EMBL" id="HGN90869.1"/>
    </source>
</evidence>
<dbReference type="InterPro" id="IPR002346">
    <property type="entry name" value="Mopterin_DH_FAD-bd"/>
</dbReference>
<evidence type="ECO:0000256" key="2">
    <source>
        <dbReference type="ARBA" id="ARBA00022827"/>
    </source>
</evidence>
<evidence type="ECO:0000256" key="3">
    <source>
        <dbReference type="ARBA" id="ARBA00023002"/>
    </source>
</evidence>
<dbReference type="Gene3D" id="3.30.390.50">
    <property type="entry name" value="CO dehydrogenase flavoprotein, C-terminal domain"/>
    <property type="match status" value="1"/>
</dbReference>
<gene>
    <name evidence="5" type="ORF">ENT82_07095</name>
</gene>
<name>A0A7C4I2T5_CALS0</name>
<dbReference type="InterPro" id="IPR016169">
    <property type="entry name" value="FAD-bd_PCMH_sub2"/>
</dbReference>
<dbReference type="InterPro" id="IPR036318">
    <property type="entry name" value="FAD-bd_PCMH-like_sf"/>
</dbReference>
<keyword evidence="1" id="KW-0285">Flavoprotein</keyword>
<dbReference type="Pfam" id="PF03450">
    <property type="entry name" value="CO_deh_flav_C"/>
    <property type="match status" value="1"/>
</dbReference>
<proteinExistence type="predicted"/>
<comment type="caution">
    <text evidence="5">The sequence shown here is derived from an EMBL/GenBank/DDBJ whole genome shotgun (WGS) entry which is preliminary data.</text>
</comment>
<dbReference type="PROSITE" id="PS51387">
    <property type="entry name" value="FAD_PCMH"/>
    <property type="match status" value="1"/>
</dbReference>
<dbReference type="InterPro" id="IPR036683">
    <property type="entry name" value="CO_DH_flav_C_dom_sf"/>
</dbReference>